<evidence type="ECO:0000259" key="5">
    <source>
        <dbReference type="Pfam" id="PF01593"/>
    </source>
</evidence>
<dbReference type="PATRIC" id="fig|1631356.3.peg.1358"/>
<dbReference type="NCBIfam" id="TIGR02734">
    <property type="entry name" value="crtI_fam"/>
    <property type="match status" value="1"/>
</dbReference>
<comment type="similarity">
    <text evidence="4">Belongs to the carotenoid/retinoid oxidoreductase family.</text>
</comment>
<keyword evidence="3 4" id="KW-0560">Oxidoreductase</keyword>
<dbReference type="GO" id="GO:0016491">
    <property type="term" value="F:oxidoreductase activity"/>
    <property type="evidence" value="ECO:0007669"/>
    <property type="project" value="UniProtKB-KW"/>
</dbReference>
<protein>
    <recommendedName>
        <fullName evidence="5">Amine oxidase domain-containing protein</fullName>
    </recommendedName>
</protein>
<sequence length="499" mass="53122">MTRTAPGGHVIVVGAGLAGLSAALHLTGAGREVTVLESADGPGGRAPRLQRSGYSLDTGPTVVTVPGVLADAFAAVGEDLDDHVRLLPVDPAYVAQLHDGSTLALTTDSAVMASRIQALAGPGDAAGYLRLVDHLRALYCVELPSFIDRNLGSPASLANRSLLDIVRLQGFSRLDRVIARYFEDERLRRAFSFQALYAGVSPARALGVFAIITAMDLVEGVTYPQGGINAIPAAMAGALARHGAEIRYGTTVTSVVDDGRSVSVTTADGVRHVADSVVLTCEPDSAATLLGDRSPRALRRPVRLSPSCVVLAAGVRRRIPGRGHHTIHLGNAWDEVFDDLDRGRLMRDPSFLVSVPSRTDPTIAPPGHDVLYALFPAPHLRHRTALDWETLRPSYRRHMLDHLDAAGFGDLSPHLEAEELITPADWMRRGFAGGTPLSAAHTFSQSGPFRTPNQVTDRIVLAGSGTTPGIGVPMVVISGRLAAERLVGRDPAYRSRAWH</sequence>
<reference evidence="7" key="1">
    <citation type="submission" date="2015-03" db="EMBL/GenBank/DDBJ databases">
        <title>Luteipulveratus halotolerans sp. nov., a novel actinobacterium (Dermacoccaceae) from Sarawak, Malaysia.</title>
        <authorList>
            <person name="Juboi H."/>
            <person name="Basik A."/>
            <person name="Shamsul S.S."/>
            <person name="Arnold P."/>
            <person name="Schmitt E.K."/>
            <person name="Sanglier J.-J."/>
            <person name="Yeo T."/>
        </authorList>
    </citation>
    <scope>NUCLEOTIDE SEQUENCE [LARGE SCALE GENOMIC DNA]</scope>
    <source>
        <strain evidence="7">C296001</strain>
    </source>
</reference>
<proteinExistence type="inferred from homology"/>
<dbReference type="InterPro" id="IPR036188">
    <property type="entry name" value="FAD/NAD-bd_sf"/>
</dbReference>
<dbReference type="SUPFAM" id="SSF51905">
    <property type="entry name" value="FAD/NAD(P)-binding domain"/>
    <property type="match status" value="1"/>
</dbReference>
<dbReference type="RefSeq" id="WP_050669275.1">
    <property type="nucleotide sequence ID" value="NZ_LAIR01000002.1"/>
</dbReference>
<dbReference type="Gene3D" id="3.50.50.60">
    <property type="entry name" value="FAD/NAD(P)-binding domain"/>
    <property type="match status" value="2"/>
</dbReference>
<evidence type="ECO:0000256" key="2">
    <source>
        <dbReference type="ARBA" id="ARBA00022746"/>
    </source>
</evidence>
<dbReference type="OrthoDB" id="9774675at2"/>
<name>A0A0L6CGX7_9MICO</name>
<dbReference type="Proteomes" id="UP000037397">
    <property type="component" value="Unassembled WGS sequence"/>
</dbReference>
<dbReference type="STRING" id="1631356.VV01_07065"/>
<dbReference type="PANTHER" id="PTHR43734">
    <property type="entry name" value="PHYTOENE DESATURASE"/>
    <property type="match status" value="1"/>
</dbReference>
<keyword evidence="2 4" id="KW-0125">Carotenoid biosynthesis</keyword>
<comment type="caution">
    <text evidence="6">The sequence shown here is derived from an EMBL/GenBank/DDBJ whole genome shotgun (WGS) entry which is preliminary data.</text>
</comment>
<organism evidence="6 7">
    <name type="scientific">Luteipulveratus halotolerans</name>
    <dbReference type="NCBI Taxonomy" id="1631356"/>
    <lineage>
        <taxon>Bacteria</taxon>
        <taxon>Bacillati</taxon>
        <taxon>Actinomycetota</taxon>
        <taxon>Actinomycetes</taxon>
        <taxon>Micrococcales</taxon>
        <taxon>Dermacoccaceae</taxon>
        <taxon>Luteipulveratus</taxon>
    </lineage>
</organism>
<dbReference type="PANTHER" id="PTHR43734:SF1">
    <property type="entry name" value="PHYTOENE DESATURASE"/>
    <property type="match status" value="1"/>
</dbReference>
<feature type="domain" description="Amine oxidase" evidence="5">
    <location>
        <begin position="17"/>
        <end position="486"/>
    </location>
</feature>
<evidence type="ECO:0000256" key="3">
    <source>
        <dbReference type="ARBA" id="ARBA00023002"/>
    </source>
</evidence>
<gene>
    <name evidence="6" type="ORF">VV01_07065</name>
</gene>
<evidence type="ECO:0000256" key="1">
    <source>
        <dbReference type="ARBA" id="ARBA00004829"/>
    </source>
</evidence>
<dbReference type="InterPro" id="IPR002937">
    <property type="entry name" value="Amino_oxidase"/>
</dbReference>
<dbReference type="GO" id="GO:0016117">
    <property type="term" value="P:carotenoid biosynthetic process"/>
    <property type="evidence" value="ECO:0007669"/>
    <property type="project" value="UniProtKB-KW"/>
</dbReference>
<dbReference type="Pfam" id="PF01593">
    <property type="entry name" value="Amino_oxidase"/>
    <property type="match status" value="1"/>
</dbReference>
<dbReference type="InterPro" id="IPR014105">
    <property type="entry name" value="Carotenoid/retinoid_OxRdtase"/>
</dbReference>
<evidence type="ECO:0000256" key="4">
    <source>
        <dbReference type="RuleBase" id="RU362075"/>
    </source>
</evidence>
<accession>A0A0L6CGX7</accession>
<evidence type="ECO:0000313" key="7">
    <source>
        <dbReference type="Proteomes" id="UP000037397"/>
    </source>
</evidence>
<comment type="pathway">
    <text evidence="1 4">Carotenoid biosynthesis.</text>
</comment>
<dbReference type="EMBL" id="LAIR01000002">
    <property type="protein sequence ID" value="KNX36964.1"/>
    <property type="molecule type" value="Genomic_DNA"/>
</dbReference>
<evidence type="ECO:0000313" key="6">
    <source>
        <dbReference type="EMBL" id="KNX36964.1"/>
    </source>
</evidence>
<dbReference type="AlphaFoldDB" id="A0A0L6CGX7"/>
<keyword evidence="7" id="KW-1185">Reference proteome</keyword>